<keyword evidence="3 9" id="KW-0964">Secreted</keyword>
<comment type="subcellular location">
    <subcellularLocation>
        <location evidence="9">Secreted</location>
        <location evidence="9">Cell wall</location>
    </subcellularLocation>
    <subcellularLocation>
        <location evidence="9">Secreted</location>
        <location evidence="9">Extracellular space</location>
        <location evidence="9">Apoplast</location>
    </subcellularLocation>
</comment>
<feature type="active site" description="Proton donor" evidence="8">
    <location>
        <position position="105"/>
    </location>
</feature>
<comment type="similarity">
    <text evidence="9">Belongs to the glycosyl hydrolase 16 family.</text>
</comment>
<evidence type="ECO:0000256" key="2">
    <source>
        <dbReference type="ARBA" id="ARBA00022523"/>
    </source>
</evidence>
<keyword evidence="9" id="KW-0961">Cell wall biogenesis/degradation</keyword>
<dbReference type="AlphaFoldDB" id="A0A2Z6MVG3"/>
<reference evidence="12" key="1">
    <citation type="journal article" date="2017" name="Front. Plant Sci.">
        <title>Climate Clever Clovers: New Paradigm to Reduce the Environmental Footprint of Ruminants by Breeding Low Methanogenic Forages Utilizing Haplotype Variation.</title>
        <authorList>
            <person name="Kaur P."/>
            <person name="Appels R."/>
            <person name="Bayer P.E."/>
            <person name="Keeble-Gagnere G."/>
            <person name="Wang J."/>
            <person name="Hirakawa H."/>
            <person name="Shirasawa K."/>
            <person name="Vercoe P."/>
            <person name="Stefanova K."/>
            <person name="Durmic Z."/>
            <person name="Nichols P."/>
            <person name="Revell C."/>
            <person name="Isobe S.N."/>
            <person name="Edwards D."/>
            <person name="Erskine W."/>
        </authorList>
    </citation>
    <scope>NUCLEOTIDE SEQUENCE [LARGE SCALE GENOMIC DNA]</scope>
    <source>
        <strain evidence="12">cv. Daliak</strain>
    </source>
</reference>
<keyword evidence="12" id="KW-1185">Reference proteome</keyword>
<dbReference type="EMBL" id="DF973211">
    <property type="protein sequence ID" value="GAU20328.1"/>
    <property type="molecule type" value="Genomic_DNA"/>
</dbReference>
<dbReference type="InterPro" id="IPR016455">
    <property type="entry name" value="XTH"/>
</dbReference>
<dbReference type="PANTHER" id="PTHR31062">
    <property type="entry name" value="XYLOGLUCAN ENDOTRANSGLUCOSYLASE/HYDROLASE PROTEIN 8-RELATED"/>
    <property type="match status" value="1"/>
</dbReference>
<feature type="domain" description="GH16" evidence="10">
    <location>
        <begin position="2"/>
        <end position="226"/>
    </location>
</feature>
<dbReference type="GO" id="GO:0071555">
    <property type="term" value="P:cell wall organization"/>
    <property type="evidence" value="ECO:0007669"/>
    <property type="project" value="UniProtKB-KW"/>
</dbReference>
<dbReference type="OrthoDB" id="4781at2759"/>
<evidence type="ECO:0000256" key="5">
    <source>
        <dbReference type="ARBA" id="ARBA00022801"/>
    </source>
</evidence>
<dbReference type="InterPro" id="IPR010713">
    <property type="entry name" value="XET_C"/>
</dbReference>
<dbReference type="PIRSF" id="PIRSF005604">
    <property type="entry name" value="XET"/>
    <property type="match status" value="1"/>
</dbReference>
<dbReference type="Pfam" id="PF06955">
    <property type="entry name" value="XET_C"/>
    <property type="match status" value="1"/>
</dbReference>
<comment type="PTM">
    <text evidence="9">Contains at least one intrachain disulfide bond essential for its enzymatic activity.</text>
</comment>
<dbReference type="InterPro" id="IPR000757">
    <property type="entry name" value="Beta-glucanase-like"/>
</dbReference>
<gene>
    <name evidence="11" type="ORF">TSUD_338090</name>
</gene>
<evidence type="ECO:0000259" key="10">
    <source>
        <dbReference type="PROSITE" id="PS51762"/>
    </source>
</evidence>
<organism evidence="11 12">
    <name type="scientific">Trifolium subterraneum</name>
    <name type="common">Subterranean clover</name>
    <dbReference type="NCBI Taxonomy" id="3900"/>
    <lineage>
        <taxon>Eukaryota</taxon>
        <taxon>Viridiplantae</taxon>
        <taxon>Streptophyta</taxon>
        <taxon>Embryophyta</taxon>
        <taxon>Tracheophyta</taxon>
        <taxon>Spermatophyta</taxon>
        <taxon>Magnoliopsida</taxon>
        <taxon>eudicotyledons</taxon>
        <taxon>Gunneridae</taxon>
        <taxon>Pentapetalae</taxon>
        <taxon>rosids</taxon>
        <taxon>fabids</taxon>
        <taxon>Fabales</taxon>
        <taxon>Fabaceae</taxon>
        <taxon>Papilionoideae</taxon>
        <taxon>50 kb inversion clade</taxon>
        <taxon>NPAAA clade</taxon>
        <taxon>Hologalegina</taxon>
        <taxon>IRL clade</taxon>
        <taxon>Trifolieae</taxon>
        <taxon>Trifolium</taxon>
    </lineage>
</organism>
<dbReference type="Gene3D" id="2.60.120.200">
    <property type="match status" value="2"/>
</dbReference>
<evidence type="ECO:0000313" key="12">
    <source>
        <dbReference type="Proteomes" id="UP000242715"/>
    </source>
</evidence>
<dbReference type="GO" id="GO:0004553">
    <property type="term" value="F:hydrolase activity, hydrolyzing O-glycosyl compounds"/>
    <property type="evidence" value="ECO:0007669"/>
    <property type="project" value="InterPro"/>
</dbReference>
<name>A0A2Z6MVG3_TRISU</name>
<feature type="active site" description="Nucleophile" evidence="8">
    <location>
        <position position="101"/>
    </location>
</feature>
<proteinExistence type="inferred from homology"/>
<evidence type="ECO:0000256" key="1">
    <source>
        <dbReference type="ARBA" id="ARBA00022512"/>
    </source>
</evidence>
<evidence type="ECO:0000256" key="3">
    <source>
        <dbReference type="ARBA" id="ARBA00022525"/>
    </source>
</evidence>
<comment type="function">
    <text evidence="9">Catalyzes xyloglucan endohydrolysis (XEH) and/or endotransglycosylation (XET). Cleaves and religates xyloglucan polymers, an essential constituent of the primary cell wall, and thereby participates in cell wall construction of growing tissues.</text>
</comment>
<dbReference type="SUPFAM" id="SSF49899">
    <property type="entry name" value="Concanavalin A-like lectins/glucanases"/>
    <property type="match status" value="1"/>
</dbReference>
<keyword evidence="5 9" id="KW-0378">Hydrolase</keyword>
<evidence type="ECO:0000256" key="4">
    <source>
        <dbReference type="ARBA" id="ARBA00022679"/>
    </source>
</evidence>
<accession>A0A2Z6MVG3</accession>
<dbReference type="InterPro" id="IPR013320">
    <property type="entry name" value="ConA-like_dom_sf"/>
</dbReference>
<dbReference type="Proteomes" id="UP000242715">
    <property type="component" value="Unassembled WGS sequence"/>
</dbReference>
<protein>
    <recommendedName>
        <fullName evidence="9">Xyloglucan endotransglucosylase/hydrolase</fullName>
        <ecNumber evidence="9">2.4.1.207</ecNumber>
    </recommendedName>
</protein>
<dbReference type="GO" id="GO:0010411">
    <property type="term" value="P:xyloglucan metabolic process"/>
    <property type="evidence" value="ECO:0007669"/>
    <property type="project" value="InterPro"/>
</dbReference>
<dbReference type="GO" id="GO:0048046">
    <property type="term" value="C:apoplast"/>
    <property type="evidence" value="ECO:0007669"/>
    <property type="project" value="UniProtKB-SubCell"/>
</dbReference>
<keyword evidence="2 9" id="KW-0052">Apoplast</keyword>
<evidence type="ECO:0000313" key="11">
    <source>
        <dbReference type="EMBL" id="GAU20328.1"/>
    </source>
</evidence>
<dbReference type="Pfam" id="PF00722">
    <property type="entry name" value="Glyco_hydro_16"/>
    <property type="match status" value="1"/>
</dbReference>
<evidence type="ECO:0000256" key="8">
    <source>
        <dbReference type="PIRSR" id="PIRSR005604-1"/>
    </source>
</evidence>
<evidence type="ECO:0000256" key="6">
    <source>
        <dbReference type="ARBA" id="ARBA00023157"/>
    </source>
</evidence>
<dbReference type="PROSITE" id="PS51762">
    <property type="entry name" value="GH16_2"/>
    <property type="match status" value="1"/>
</dbReference>
<dbReference type="GO" id="GO:0016762">
    <property type="term" value="F:xyloglucan:xyloglucosyl transferase activity"/>
    <property type="evidence" value="ECO:0007669"/>
    <property type="project" value="UniProtKB-EC"/>
</dbReference>
<keyword evidence="4 9" id="KW-0808">Transferase</keyword>
<keyword evidence="6" id="KW-1015">Disulfide bond</keyword>
<dbReference type="InterPro" id="IPR044791">
    <property type="entry name" value="Beta-glucanase/XTH"/>
</dbReference>
<sequence length="226" mass="26123">MTSSSNAYWPPSPGYWPSSKFKSMSFYKGFTNLWGPQHQRLEQNALTIWLDRNSGSGFKSVRPFRSGYFGASIKLQPGYTAGVITAFYLSNNEAHPGYHDEVDIEFLVDDVPIRRYPRKSDTTFPIRPMWLYGSIWDASTWATEDGKYKADYKYQPFVAKYTNFKASGCTAYAPRWCHPVSASPYGSGGLNSQQYNAMRWVQRYHMVYNYCQDPKRDHRLTPECWG</sequence>
<evidence type="ECO:0000256" key="7">
    <source>
        <dbReference type="ARBA" id="ARBA00023295"/>
    </source>
</evidence>
<evidence type="ECO:0000256" key="9">
    <source>
        <dbReference type="RuleBase" id="RU361120"/>
    </source>
</evidence>
<keyword evidence="1 9" id="KW-0134">Cell wall</keyword>
<dbReference type="EC" id="2.4.1.207" evidence="9"/>
<keyword evidence="7 9" id="KW-0326">Glycosidase</keyword>
<dbReference type="GO" id="GO:0042546">
    <property type="term" value="P:cell wall biogenesis"/>
    <property type="evidence" value="ECO:0007669"/>
    <property type="project" value="InterPro"/>
</dbReference>